<keyword evidence="2" id="KW-0560">Oxidoreductase</keyword>
<evidence type="ECO:0000313" key="4">
    <source>
        <dbReference type="EMBL" id="MDR6510252.1"/>
    </source>
</evidence>
<evidence type="ECO:0000256" key="1">
    <source>
        <dbReference type="ARBA" id="ARBA00006484"/>
    </source>
</evidence>
<organism evidence="4 5">
    <name type="scientific">Novosphingobium capsulatum</name>
    <dbReference type="NCBI Taxonomy" id="13688"/>
    <lineage>
        <taxon>Bacteria</taxon>
        <taxon>Pseudomonadati</taxon>
        <taxon>Pseudomonadota</taxon>
        <taxon>Alphaproteobacteria</taxon>
        <taxon>Sphingomonadales</taxon>
        <taxon>Sphingomonadaceae</taxon>
        <taxon>Novosphingobium</taxon>
    </lineage>
</organism>
<dbReference type="PRINTS" id="PR00081">
    <property type="entry name" value="GDHRDH"/>
</dbReference>
<dbReference type="RefSeq" id="WP_171794253.1">
    <property type="nucleotide sequence ID" value="NZ_JAVDRD010000002.1"/>
</dbReference>
<sequence>MTKCIFVTGGASGIGRAIAIRFAREGWFVALADVDSAGMVQTGALLPAGRWSAHLLDVRDAAGWDIALGLGAAAGGGVIHVVANNAGVPLGGALAQCTVEEIERVIAINLTGATLGARAAYPWLKAAGGQGACLLNTASAAALYGTPGTSVYAATKAGLRALTEALDAEWAGDGIAVRSLMPGFIATPLLEHAPNAATPGTITDAVVRQGLEIGTPDAVAEAAWQAVHGPRLHMLVGPTARRLAFAARWLPGTLRRRLRRGGGTATA</sequence>
<protein>
    <submittedName>
        <fullName evidence="4">NAD(P)-dependent dehydrogenase (Short-subunit alcohol dehydrogenase family)</fullName>
    </submittedName>
</protein>
<dbReference type="NCBIfam" id="NF006123">
    <property type="entry name" value="PRK08267.1"/>
    <property type="match status" value="1"/>
</dbReference>
<keyword evidence="5" id="KW-1185">Reference proteome</keyword>
<gene>
    <name evidence="4" type="ORF">J2792_001112</name>
</gene>
<dbReference type="Gene3D" id="3.40.50.720">
    <property type="entry name" value="NAD(P)-binding Rossmann-like Domain"/>
    <property type="match status" value="1"/>
</dbReference>
<dbReference type="SUPFAM" id="SSF51735">
    <property type="entry name" value="NAD(P)-binding Rossmann-fold domains"/>
    <property type="match status" value="1"/>
</dbReference>
<proteinExistence type="inferred from homology"/>
<evidence type="ECO:0000256" key="2">
    <source>
        <dbReference type="ARBA" id="ARBA00023002"/>
    </source>
</evidence>
<dbReference type="PRINTS" id="PR00080">
    <property type="entry name" value="SDRFAMILY"/>
</dbReference>
<dbReference type="InterPro" id="IPR036291">
    <property type="entry name" value="NAD(P)-bd_dom_sf"/>
</dbReference>
<comment type="similarity">
    <text evidence="1 3">Belongs to the short-chain dehydrogenases/reductases (SDR) family.</text>
</comment>
<evidence type="ECO:0000313" key="5">
    <source>
        <dbReference type="Proteomes" id="UP001184150"/>
    </source>
</evidence>
<evidence type="ECO:0000256" key="3">
    <source>
        <dbReference type="RuleBase" id="RU000363"/>
    </source>
</evidence>
<name>A0ABU1MIY3_9SPHN</name>
<dbReference type="Proteomes" id="UP001184150">
    <property type="component" value="Unassembled WGS sequence"/>
</dbReference>
<dbReference type="PANTHER" id="PTHR43669:SF3">
    <property type="entry name" value="ALCOHOL DEHYDROGENASE, PUTATIVE (AFU_ORTHOLOGUE AFUA_3G03445)-RELATED"/>
    <property type="match status" value="1"/>
</dbReference>
<dbReference type="Pfam" id="PF00106">
    <property type="entry name" value="adh_short"/>
    <property type="match status" value="1"/>
</dbReference>
<accession>A0ABU1MIY3</accession>
<comment type="caution">
    <text evidence="4">The sequence shown here is derived from an EMBL/GenBank/DDBJ whole genome shotgun (WGS) entry which is preliminary data.</text>
</comment>
<dbReference type="PANTHER" id="PTHR43669">
    <property type="entry name" value="5-KETO-D-GLUCONATE 5-REDUCTASE"/>
    <property type="match status" value="1"/>
</dbReference>
<reference evidence="4 5" key="1">
    <citation type="submission" date="2023-07" db="EMBL/GenBank/DDBJ databases">
        <title>Sorghum-associated microbial communities from plants grown in Nebraska, USA.</title>
        <authorList>
            <person name="Schachtman D."/>
        </authorList>
    </citation>
    <scope>NUCLEOTIDE SEQUENCE [LARGE SCALE GENOMIC DNA]</scope>
    <source>
        <strain evidence="4 5">DS1027</strain>
    </source>
</reference>
<dbReference type="InterPro" id="IPR002347">
    <property type="entry name" value="SDR_fam"/>
</dbReference>
<dbReference type="EMBL" id="JAVDRD010000002">
    <property type="protein sequence ID" value="MDR6510252.1"/>
    <property type="molecule type" value="Genomic_DNA"/>
</dbReference>